<dbReference type="RefSeq" id="WP_149305589.1">
    <property type="nucleotide sequence ID" value="NZ_SRSD01000001.1"/>
</dbReference>
<reference evidence="1 2" key="1">
    <citation type="submission" date="2019-04" db="EMBL/GenBank/DDBJ databases">
        <title>Geobacter ruber sp. nov., ferric-reducing bacteria isolated from paddy soil.</title>
        <authorList>
            <person name="Xu Z."/>
            <person name="Masuda Y."/>
            <person name="Itoh H."/>
            <person name="Senoo K."/>
        </authorList>
    </citation>
    <scope>NUCLEOTIDE SEQUENCE [LARGE SCALE GENOMIC DNA]</scope>
    <source>
        <strain evidence="1 2">Red88</strain>
    </source>
</reference>
<protein>
    <submittedName>
        <fullName evidence="1">Uncharacterized protein</fullName>
    </submittedName>
</protein>
<accession>A0A5A9XR35</accession>
<gene>
    <name evidence="1" type="ORF">ET418_00345</name>
</gene>
<dbReference type="EMBL" id="SRSD01000001">
    <property type="protein sequence ID" value="KAA0895005.1"/>
    <property type="molecule type" value="Genomic_DNA"/>
</dbReference>
<comment type="caution">
    <text evidence="1">The sequence shown here is derived from an EMBL/GenBank/DDBJ whole genome shotgun (WGS) entry which is preliminary data.</text>
</comment>
<evidence type="ECO:0000313" key="1">
    <source>
        <dbReference type="EMBL" id="KAA0895005.1"/>
    </source>
</evidence>
<dbReference type="Proteomes" id="UP000324298">
    <property type="component" value="Unassembled WGS sequence"/>
</dbReference>
<evidence type="ECO:0000313" key="2">
    <source>
        <dbReference type="Proteomes" id="UP000324298"/>
    </source>
</evidence>
<organism evidence="1 2">
    <name type="scientific">Oryzomonas rubra</name>
    <dbReference type="NCBI Taxonomy" id="2509454"/>
    <lineage>
        <taxon>Bacteria</taxon>
        <taxon>Pseudomonadati</taxon>
        <taxon>Thermodesulfobacteriota</taxon>
        <taxon>Desulfuromonadia</taxon>
        <taxon>Geobacterales</taxon>
        <taxon>Geobacteraceae</taxon>
        <taxon>Oryzomonas</taxon>
    </lineage>
</organism>
<dbReference type="AlphaFoldDB" id="A0A5A9XR35"/>
<dbReference type="OrthoDB" id="5402129at2"/>
<keyword evidence="2" id="KW-1185">Reference proteome</keyword>
<name>A0A5A9XR35_9BACT</name>
<proteinExistence type="predicted"/>
<sequence>MMNSEQIVREYDLGGGITARLRDETRHYFGGYYHVRIEVSADIPLAASPFSGLEEYQAARRLLGERIRFRRVLEKMAVPEADIAAARQSLLEAFDANVLPYLSRPDFPERFMRSEYAKCLKSSARR</sequence>